<evidence type="ECO:0000256" key="2">
    <source>
        <dbReference type="SAM" id="MobiDB-lite"/>
    </source>
</evidence>
<feature type="compositionally biased region" description="Basic and acidic residues" evidence="2">
    <location>
        <begin position="371"/>
        <end position="380"/>
    </location>
</feature>
<feature type="compositionally biased region" description="Basic and acidic residues" evidence="2">
    <location>
        <begin position="151"/>
        <end position="163"/>
    </location>
</feature>
<feature type="domain" description="Helicase C-terminal" evidence="4">
    <location>
        <begin position="1004"/>
        <end position="1159"/>
    </location>
</feature>
<dbReference type="Gene3D" id="3.40.50.300">
    <property type="entry name" value="P-loop containing nucleotide triphosphate hydrolases"/>
    <property type="match status" value="1"/>
</dbReference>
<dbReference type="SMART" id="SM00490">
    <property type="entry name" value="HELICc"/>
    <property type="match status" value="1"/>
</dbReference>
<dbReference type="Pfam" id="PF00271">
    <property type="entry name" value="Helicase_C"/>
    <property type="match status" value="1"/>
</dbReference>
<reference evidence="5" key="1">
    <citation type="submission" date="2021-01" db="EMBL/GenBank/DDBJ databases">
        <authorList>
            <person name="Corre E."/>
            <person name="Pelletier E."/>
            <person name="Niang G."/>
            <person name="Scheremetjew M."/>
            <person name="Finn R."/>
            <person name="Kale V."/>
            <person name="Holt S."/>
            <person name="Cochrane G."/>
            <person name="Meng A."/>
            <person name="Brown T."/>
            <person name="Cohen L."/>
        </authorList>
    </citation>
    <scope>NUCLEOTIDE SEQUENCE</scope>
    <source>
        <strain evidence="5">10249 10 AB</strain>
    </source>
</reference>
<dbReference type="CDD" id="cd18793">
    <property type="entry name" value="SF2_C_SNF"/>
    <property type="match status" value="1"/>
</dbReference>
<dbReference type="InterPro" id="IPR038718">
    <property type="entry name" value="SNF2-like_sf"/>
</dbReference>
<feature type="compositionally biased region" description="Acidic residues" evidence="2">
    <location>
        <begin position="164"/>
        <end position="180"/>
    </location>
</feature>
<evidence type="ECO:0000256" key="1">
    <source>
        <dbReference type="ARBA" id="ARBA00022801"/>
    </source>
</evidence>
<dbReference type="GO" id="GO:0016787">
    <property type="term" value="F:hydrolase activity"/>
    <property type="evidence" value="ECO:0007669"/>
    <property type="project" value="UniProtKB-KW"/>
</dbReference>
<dbReference type="InterPro" id="IPR014001">
    <property type="entry name" value="Helicase_ATP-bd"/>
</dbReference>
<keyword evidence="1" id="KW-0378">Hydrolase</keyword>
<dbReference type="InterPro" id="IPR027417">
    <property type="entry name" value="P-loop_NTPase"/>
</dbReference>
<dbReference type="PROSITE" id="PS51194">
    <property type="entry name" value="HELICASE_CTER"/>
    <property type="match status" value="1"/>
</dbReference>
<dbReference type="PROSITE" id="PS51192">
    <property type="entry name" value="HELICASE_ATP_BIND_1"/>
    <property type="match status" value="1"/>
</dbReference>
<protein>
    <submittedName>
        <fullName evidence="5">Uncharacterized protein</fullName>
    </submittedName>
</protein>
<feature type="compositionally biased region" description="Basic and acidic residues" evidence="2">
    <location>
        <begin position="297"/>
        <end position="320"/>
    </location>
</feature>
<accession>A0A7S4AQS7</accession>
<dbReference type="InterPro" id="IPR000330">
    <property type="entry name" value="SNF2_N"/>
</dbReference>
<gene>
    <name evidence="5" type="ORF">PAUS00366_LOCUS16496</name>
</gene>
<dbReference type="Gene3D" id="3.40.50.10810">
    <property type="entry name" value="Tandem AAA-ATPase domain"/>
    <property type="match status" value="1"/>
</dbReference>
<feature type="compositionally biased region" description="Basic and acidic residues" evidence="2">
    <location>
        <begin position="13"/>
        <end position="28"/>
    </location>
</feature>
<proteinExistence type="predicted"/>
<dbReference type="InterPro" id="IPR049730">
    <property type="entry name" value="SNF2/RAD54-like_C"/>
</dbReference>
<dbReference type="SMART" id="SM00487">
    <property type="entry name" value="DEXDc"/>
    <property type="match status" value="1"/>
</dbReference>
<dbReference type="CDD" id="cd17919">
    <property type="entry name" value="DEXHc_Snf"/>
    <property type="match status" value="1"/>
</dbReference>
<feature type="compositionally biased region" description="Acidic residues" evidence="2">
    <location>
        <begin position="256"/>
        <end position="266"/>
    </location>
</feature>
<evidence type="ECO:0000313" key="5">
    <source>
        <dbReference type="EMBL" id="CAE0723740.1"/>
    </source>
</evidence>
<feature type="compositionally biased region" description="Basic residues" evidence="2">
    <location>
        <begin position="447"/>
        <end position="463"/>
    </location>
</feature>
<feature type="compositionally biased region" description="Acidic residues" evidence="2">
    <location>
        <begin position="334"/>
        <end position="348"/>
    </location>
</feature>
<feature type="compositionally biased region" description="Low complexity" evidence="2">
    <location>
        <begin position="133"/>
        <end position="147"/>
    </location>
</feature>
<feature type="region of interest" description="Disordered" evidence="2">
    <location>
        <begin position="443"/>
        <end position="504"/>
    </location>
</feature>
<feature type="region of interest" description="Disordered" evidence="2">
    <location>
        <begin position="554"/>
        <end position="576"/>
    </location>
</feature>
<dbReference type="EMBL" id="HBIX01023790">
    <property type="protein sequence ID" value="CAE0723740.1"/>
    <property type="molecule type" value="Transcribed_RNA"/>
</dbReference>
<feature type="compositionally biased region" description="Acidic residues" evidence="2">
    <location>
        <begin position="67"/>
        <end position="130"/>
    </location>
</feature>
<organism evidence="5">
    <name type="scientific">Pseudo-nitzschia australis</name>
    <dbReference type="NCBI Taxonomy" id="44445"/>
    <lineage>
        <taxon>Eukaryota</taxon>
        <taxon>Sar</taxon>
        <taxon>Stramenopiles</taxon>
        <taxon>Ochrophyta</taxon>
        <taxon>Bacillariophyta</taxon>
        <taxon>Bacillariophyceae</taxon>
        <taxon>Bacillariophycidae</taxon>
        <taxon>Bacillariales</taxon>
        <taxon>Bacillariaceae</taxon>
        <taxon>Pseudo-nitzschia</taxon>
    </lineage>
</organism>
<evidence type="ECO:0000259" key="3">
    <source>
        <dbReference type="PROSITE" id="PS51192"/>
    </source>
</evidence>
<dbReference type="InterPro" id="IPR001650">
    <property type="entry name" value="Helicase_C-like"/>
</dbReference>
<evidence type="ECO:0000259" key="4">
    <source>
        <dbReference type="PROSITE" id="PS51194"/>
    </source>
</evidence>
<dbReference type="PANTHER" id="PTHR10799">
    <property type="entry name" value="SNF2/RAD54 HELICASE FAMILY"/>
    <property type="match status" value="1"/>
</dbReference>
<dbReference type="GO" id="GO:0005524">
    <property type="term" value="F:ATP binding"/>
    <property type="evidence" value="ECO:0007669"/>
    <property type="project" value="InterPro"/>
</dbReference>
<feature type="compositionally biased region" description="Acidic residues" evidence="2">
    <location>
        <begin position="467"/>
        <end position="497"/>
    </location>
</feature>
<sequence>MTTRTLDGWLSTKKSDKEVARSSKFAKETRKKKHQPSGRAVKGTGKKAVGRNGKTTSTRGRKRNDSYDEDGDDEDHDFIDDEDDQDEDESSESEEEAFNSEIEEDVDEDEELLIHDDESDDNDSGNDVEVEVTRTASSSRSSRAATRNPRRRLEQNDAFHVDSDADSDDVDVDVDSDSEGDSLLPARKIRPSAPSKLLKSNANAAKRRFNPSLEAHSASVIIRSKKKMKRSAEPLMRFEPPAMKKVMAKSKYGNSNDDDDDDDEELTSPLFTPKRMSIRSKPKSKLEYEEIFSSDEENNKRLRIDNKNINRKNQAGEKSRYFQKQKSRFRDTITLDDSENTDDSDNDNDDKKTKSNGTSVKYNNYFLEDSPEPRDGDKKRWMNKTIRKIDMEDTNNSNCQKKASRVAYRINDSSDEDEVVHIDHGNEDDHFDEDTKIAMRLSLKDTNKKKKNGEKGAANRKKKTPIDDDETDGEMNIETILDDSSDEEEEDQGDEYYDQEKETATNVLRSAEKLSGHVVRAMSGWFQNKNNNGSVQGIIMDGAIALGNLDESKSGLNDNGDEQSNDKKINGNANNNNHRWISQSVMAKACPDVTLSPYQLVGVNWMALLNGMTCEVGTKGTKNVNGVLADEMGLGKTVQTIAFLAWLKYRRQSQTKEQKLPPLPHLIVVPVSTLPNWIREFEKFCPDLNVIKYHGSLKEREAMKEDLREHLPKYRSEHSMPRTPLDVIVASVSYFQKENSPDRKFLSNFNYDYLVVDEAHNLKNAKSTRYKMLDKVKTKHRLLLTGTPVQNNPQELLNMLSFIMPLFSKAGASFEEKDNYTEQMLKHFVDDKVENEDEQSAYKKLKQLFAPFVLRRKKDDVISQLLPKKERKTIFVELSKSTRSIYESIITSHFEKNKRTINPGTGEHLFTNLRKCAHHPLLLRNRWNSKEAKKQLTEDFYRFGAFKGEGCTKQRVGEEIESWNDFNIHLTALDLIDENHHRREHLQRYVLEQNDLFCSSKFESLRDLLPDLIMDGHRILVFSSWTSCLDLLGCLMQHLGIQFQRMDGSTSSDERQRLIDQFNSDKSYSVFLLSTKACGLGINLTSADTCIIHDLDFNPFNDLQAEDRCHRIGQKKPVTVYKLITMNSVDEDIFKMQEKKVRETANRIVRFKYIIDRSFVCLFWFHNSRGYFLLLLLCTKQAKMNAAIMDSSSSRKEKNAILKSVLDRASLTRDDNEETIL</sequence>
<name>A0A7S4AQS7_9STRA</name>
<dbReference type="AlphaFoldDB" id="A0A7S4AQS7"/>
<dbReference type="Pfam" id="PF00176">
    <property type="entry name" value="SNF2-rel_dom"/>
    <property type="match status" value="1"/>
</dbReference>
<dbReference type="SUPFAM" id="SSF52540">
    <property type="entry name" value="P-loop containing nucleoside triphosphate hydrolases"/>
    <property type="match status" value="2"/>
</dbReference>
<feature type="region of interest" description="Disordered" evidence="2">
    <location>
        <begin position="1"/>
        <end position="380"/>
    </location>
</feature>
<feature type="domain" description="Helicase ATP-binding" evidence="3">
    <location>
        <begin position="617"/>
        <end position="806"/>
    </location>
</feature>